<dbReference type="InterPro" id="IPR057678">
    <property type="entry name" value="DUF7918"/>
</dbReference>
<dbReference type="AlphaFoldDB" id="A0A166JCS6"/>
<evidence type="ECO:0000259" key="2">
    <source>
        <dbReference type="Pfam" id="PF25534"/>
    </source>
</evidence>
<gene>
    <name evidence="3" type="ORF">FIBSPDRAFT_1044746</name>
</gene>
<dbReference type="PANTHER" id="PTHR36223">
    <property type="entry name" value="BETA-LACTAMASE-TYPE TRANSPEPTIDASE FOLD DOMAIN CONTAINING PROTEIN"/>
    <property type="match status" value="1"/>
</dbReference>
<dbReference type="EMBL" id="KV417553">
    <property type="protein sequence ID" value="KZP20730.1"/>
    <property type="molecule type" value="Genomic_DNA"/>
</dbReference>
<organism evidence="3 4">
    <name type="scientific">Athelia psychrophila</name>
    <dbReference type="NCBI Taxonomy" id="1759441"/>
    <lineage>
        <taxon>Eukaryota</taxon>
        <taxon>Fungi</taxon>
        <taxon>Dikarya</taxon>
        <taxon>Basidiomycota</taxon>
        <taxon>Agaricomycotina</taxon>
        <taxon>Agaricomycetes</taxon>
        <taxon>Agaricomycetidae</taxon>
        <taxon>Atheliales</taxon>
        <taxon>Atheliaceae</taxon>
        <taxon>Athelia</taxon>
    </lineage>
</organism>
<evidence type="ECO:0000256" key="1">
    <source>
        <dbReference type="SAM" id="MobiDB-lite"/>
    </source>
</evidence>
<keyword evidence="4" id="KW-1185">Reference proteome</keyword>
<dbReference type="STRING" id="436010.A0A166JCS6"/>
<proteinExistence type="predicted"/>
<evidence type="ECO:0000313" key="4">
    <source>
        <dbReference type="Proteomes" id="UP000076532"/>
    </source>
</evidence>
<feature type="region of interest" description="Disordered" evidence="1">
    <location>
        <begin position="310"/>
        <end position="329"/>
    </location>
</feature>
<dbReference type="Proteomes" id="UP000076532">
    <property type="component" value="Unassembled WGS sequence"/>
</dbReference>
<dbReference type="OrthoDB" id="3364132at2759"/>
<dbReference type="Pfam" id="PF25534">
    <property type="entry name" value="DUF7918"/>
    <property type="match status" value="1"/>
</dbReference>
<evidence type="ECO:0000313" key="3">
    <source>
        <dbReference type="EMBL" id="KZP20730.1"/>
    </source>
</evidence>
<dbReference type="PANTHER" id="PTHR36223:SF1">
    <property type="entry name" value="TRANSCRIPTION ELONGATION FACTOR EAF N-TERMINAL DOMAIN-CONTAINING PROTEIN"/>
    <property type="match status" value="1"/>
</dbReference>
<sequence length="350" mass="38872">MPLELDGITAGIHCEGVELECYNVEKSHDGKTMTCWVVSEVGKTFTIVYSMPSKHGMDPTISDVYVDGFQAGGINMRARSKPSNGSKTYTYSGCRTSATTMRPFTFVKIRVTDADSMEYHNPADMGNIALKISTARLRGDRLRSYKHAEGLGGQTVHERAKKTCSHSIDLGNEIKLPKRKNTITEQFIGQDQIAEFIFKYRPLAKGIVPHVSQRQPSPSPKAGTAPPSRTNSPKALPGIFNVKRDTGVAARISAVRIKFPTISVPSKVKREDRADVDDAALTAEIQAADDKLRKLRTRERKMALLKELAELKSDGDSGPSTPQRPAKRVKRVFRHRFDLPVIISRRRLSH</sequence>
<feature type="region of interest" description="Disordered" evidence="1">
    <location>
        <begin position="209"/>
        <end position="239"/>
    </location>
</feature>
<reference evidence="3 4" key="1">
    <citation type="journal article" date="2016" name="Mol. Biol. Evol.">
        <title>Comparative Genomics of Early-Diverging Mushroom-Forming Fungi Provides Insights into the Origins of Lignocellulose Decay Capabilities.</title>
        <authorList>
            <person name="Nagy L.G."/>
            <person name="Riley R."/>
            <person name="Tritt A."/>
            <person name="Adam C."/>
            <person name="Daum C."/>
            <person name="Floudas D."/>
            <person name="Sun H."/>
            <person name="Yadav J.S."/>
            <person name="Pangilinan J."/>
            <person name="Larsson K.H."/>
            <person name="Matsuura K."/>
            <person name="Barry K."/>
            <person name="Labutti K."/>
            <person name="Kuo R."/>
            <person name="Ohm R.A."/>
            <person name="Bhattacharya S.S."/>
            <person name="Shirouzu T."/>
            <person name="Yoshinaga Y."/>
            <person name="Martin F.M."/>
            <person name="Grigoriev I.V."/>
            <person name="Hibbett D.S."/>
        </authorList>
    </citation>
    <scope>NUCLEOTIDE SEQUENCE [LARGE SCALE GENOMIC DNA]</scope>
    <source>
        <strain evidence="3 4">CBS 109695</strain>
    </source>
</reference>
<name>A0A166JCS6_9AGAM</name>
<accession>A0A166JCS6</accession>
<feature type="domain" description="DUF7918" evidence="2">
    <location>
        <begin position="7"/>
        <end position="202"/>
    </location>
</feature>
<protein>
    <recommendedName>
        <fullName evidence="2">DUF7918 domain-containing protein</fullName>
    </recommendedName>
</protein>